<evidence type="ECO:0000259" key="7">
    <source>
        <dbReference type="Pfam" id="PF02770"/>
    </source>
</evidence>
<feature type="domain" description="Acyl-CoA dehydrogenase/oxidase C-terminal" evidence="6">
    <location>
        <begin position="234"/>
        <end position="379"/>
    </location>
</feature>
<keyword evidence="4 5" id="KW-0274">FAD</keyword>
<dbReference type="Gene3D" id="2.40.110.10">
    <property type="entry name" value="Butyryl-CoA Dehydrogenase, subunit A, domain 2"/>
    <property type="match status" value="1"/>
</dbReference>
<evidence type="ECO:0000256" key="1">
    <source>
        <dbReference type="ARBA" id="ARBA00001974"/>
    </source>
</evidence>
<feature type="domain" description="Acyl-CoA dehydrogenase/oxidase N-terminal" evidence="8">
    <location>
        <begin position="29"/>
        <end position="119"/>
    </location>
</feature>
<dbReference type="Proteomes" id="UP000482960">
    <property type="component" value="Unassembled WGS sequence"/>
</dbReference>
<dbReference type="InterPro" id="IPR036250">
    <property type="entry name" value="AcylCo_DH-like_C"/>
</dbReference>
<reference evidence="9 10" key="2">
    <citation type="submission" date="2020-03" db="EMBL/GenBank/DDBJ databases">
        <authorList>
            <person name="Ichikawa N."/>
            <person name="Kimura A."/>
            <person name="Kitahashi Y."/>
            <person name="Uohara A."/>
        </authorList>
    </citation>
    <scope>NUCLEOTIDE SEQUENCE [LARGE SCALE GENOMIC DNA]</scope>
    <source>
        <strain evidence="9 10">NBRC 108638</strain>
    </source>
</reference>
<name>A0A6V8LG14_9ACTN</name>
<dbReference type="InterPro" id="IPR013786">
    <property type="entry name" value="AcylCoA_DH/ox_N"/>
</dbReference>
<dbReference type="Pfam" id="PF02771">
    <property type="entry name" value="Acyl-CoA_dh_N"/>
    <property type="match status" value="1"/>
</dbReference>
<dbReference type="RefSeq" id="WP_173080554.1">
    <property type="nucleotide sequence ID" value="NZ_BAABJB010000001.1"/>
</dbReference>
<evidence type="ECO:0000259" key="8">
    <source>
        <dbReference type="Pfam" id="PF02771"/>
    </source>
</evidence>
<evidence type="ECO:0000256" key="4">
    <source>
        <dbReference type="ARBA" id="ARBA00022827"/>
    </source>
</evidence>
<dbReference type="InterPro" id="IPR037069">
    <property type="entry name" value="AcylCoA_DH/ox_N_sf"/>
</dbReference>
<keyword evidence="3 5" id="KW-0285">Flavoprotein</keyword>
<evidence type="ECO:0000313" key="9">
    <source>
        <dbReference type="EMBL" id="GFJ93761.1"/>
    </source>
</evidence>
<dbReference type="SUPFAM" id="SSF56645">
    <property type="entry name" value="Acyl-CoA dehydrogenase NM domain-like"/>
    <property type="match status" value="1"/>
</dbReference>
<proteinExistence type="inferred from homology"/>
<reference evidence="9 10" key="1">
    <citation type="submission" date="2020-03" db="EMBL/GenBank/DDBJ databases">
        <title>Whole genome shotgun sequence of Phytohabitans rumicis NBRC 108638.</title>
        <authorList>
            <person name="Komaki H."/>
            <person name="Tamura T."/>
        </authorList>
    </citation>
    <scope>NUCLEOTIDE SEQUENCE [LARGE SCALE GENOMIC DNA]</scope>
    <source>
        <strain evidence="9 10">NBRC 108638</strain>
    </source>
</reference>
<dbReference type="PANTHER" id="PTHR43884">
    <property type="entry name" value="ACYL-COA DEHYDROGENASE"/>
    <property type="match status" value="1"/>
</dbReference>
<dbReference type="InterPro" id="IPR046373">
    <property type="entry name" value="Acyl-CoA_Oxase/DH_mid-dom_sf"/>
</dbReference>
<comment type="similarity">
    <text evidence="2 5">Belongs to the acyl-CoA dehydrogenase family.</text>
</comment>
<comment type="caution">
    <text evidence="9">The sequence shown here is derived from an EMBL/GenBank/DDBJ whole genome shotgun (WGS) entry which is preliminary data.</text>
</comment>
<evidence type="ECO:0000313" key="10">
    <source>
        <dbReference type="Proteomes" id="UP000482960"/>
    </source>
</evidence>
<dbReference type="Gene3D" id="1.20.140.10">
    <property type="entry name" value="Butyryl-CoA Dehydrogenase, subunit A, domain 3"/>
    <property type="match status" value="1"/>
</dbReference>
<dbReference type="InterPro" id="IPR009075">
    <property type="entry name" value="AcylCo_DH/oxidase_C"/>
</dbReference>
<dbReference type="PANTHER" id="PTHR43884:SF12">
    <property type="entry name" value="ISOVALERYL-COA DEHYDROGENASE, MITOCHONDRIAL-RELATED"/>
    <property type="match status" value="1"/>
</dbReference>
<keyword evidence="5" id="KW-0560">Oxidoreductase</keyword>
<comment type="cofactor">
    <cofactor evidence="1 5">
        <name>FAD</name>
        <dbReference type="ChEBI" id="CHEBI:57692"/>
    </cofactor>
</comment>
<gene>
    <name evidence="9" type="ORF">Prum_074030</name>
</gene>
<feature type="domain" description="Acyl-CoA oxidase/dehydrogenase middle" evidence="7">
    <location>
        <begin position="123"/>
        <end position="217"/>
    </location>
</feature>
<dbReference type="SUPFAM" id="SSF47203">
    <property type="entry name" value="Acyl-CoA dehydrogenase C-terminal domain-like"/>
    <property type="match status" value="1"/>
</dbReference>
<dbReference type="InterPro" id="IPR009100">
    <property type="entry name" value="AcylCoA_DH/oxidase_NM_dom_sf"/>
</dbReference>
<evidence type="ECO:0000256" key="5">
    <source>
        <dbReference type="RuleBase" id="RU362125"/>
    </source>
</evidence>
<dbReference type="Pfam" id="PF02770">
    <property type="entry name" value="Acyl-CoA_dh_M"/>
    <property type="match status" value="1"/>
</dbReference>
<dbReference type="GO" id="GO:0050660">
    <property type="term" value="F:flavin adenine dinucleotide binding"/>
    <property type="evidence" value="ECO:0007669"/>
    <property type="project" value="InterPro"/>
</dbReference>
<dbReference type="GO" id="GO:0003995">
    <property type="term" value="F:acyl-CoA dehydrogenase activity"/>
    <property type="evidence" value="ECO:0007669"/>
    <property type="project" value="TreeGrafter"/>
</dbReference>
<evidence type="ECO:0000256" key="2">
    <source>
        <dbReference type="ARBA" id="ARBA00009347"/>
    </source>
</evidence>
<organism evidence="9 10">
    <name type="scientific">Phytohabitans rumicis</name>
    <dbReference type="NCBI Taxonomy" id="1076125"/>
    <lineage>
        <taxon>Bacteria</taxon>
        <taxon>Bacillati</taxon>
        <taxon>Actinomycetota</taxon>
        <taxon>Actinomycetes</taxon>
        <taxon>Micromonosporales</taxon>
        <taxon>Micromonosporaceae</taxon>
    </lineage>
</organism>
<evidence type="ECO:0000259" key="6">
    <source>
        <dbReference type="Pfam" id="PF00441"/>
    </source>
</evidence>
<protein>
    <submittedName>
        <fullName evidence="9">Acyl-CoA dehydrogenase</fullName>
    </submittedName>
</protein>
<evidence type="ECO:0000256" key="3">
    <source>
        <dbReference type="ARBA" id="ARBA00022630"/>
    </source>
</evidence>
<accession>A0A6V8LG14</accession>
<dbReference type="CDD" id="cd00567">
    <property type="entry name" value="ACAD"/>
    <property type="match status" value="1"/>
</dbReference>
<dbReference type="AlphaFoldDB" id="A0A6V8LG14"/>
<keyword evidence="10" id="KW-1185">Reference proteome</keyword>
<dbReference type="InterPro" id="IPR006091">
    <property type="entry name" value="Acyl-CoA_Oxase/DH_mid-dom"/>
</dbReference>
<sequence length="392" mass="39971">MTAVLAPPPAEPAELDALGADLANAARGEAAGWDRDGALPTGVRHTAAAAGLLAPDLPVGYGGLGATPAQLGEVCARLGGVCSALRALVTVQAMVAAAVLRWGTAEQRVRWLPAFARGELLAGFAATEDGAGSDLAAVDTRIRAVAGGQQPALELTGVKRWVTFGQVADVLLVLGVLDGRHTAVLVETDRAGVTRQPVAGQLGLRAAQLAHVRLDGVRVPAANRIAPPGFGLSHVAATALDHGRFTVGWGCVGMAEACLRDMAEHVLTRRQGGTLLAEHQSVRALLGRAAVDTAAARELAARAARWRAAGAPDAVAATVAAKYAAARTAASVAGDAVQVLGAAGCAPDSRAGRFYRDAKVMEIIEGSAQVAELHVADHLLRRARATVPGGLR</sequence>
<dbReference type="Gene3D" id="1.10.540.10">
    <property type="entry name" value="Acyl-CoA dehydrogenase/oxidase, N-terminal domain"/>
    <property type="match status" value="1"/>
</dbReference>
<dbReference type="Pfam" id="PF00441">
    <property type="entry name" value="Acyl-CoA_dh_1"/>
    <property type="match status" value="1"/>
</dbReference>
<dbReference type="EMBL" id="BLPG01000001">
    <property type="protein sequence ID" value="GFJ93761.1"/>
    <property type="molecule type" value="Genomic_DNA"/>
</dbReference>